<evidence type="ECO:0000313" key="5">
    <source>
        <dbReference type="EMBL" id="KAK4174552.1"/>
    </source>
</evidence>
<dbReference type="EMBL" id="MU866276">
    <property type="protein sequence ID" value="KAK4174552.1"/>
    <property type="molecule type" value="Genomic_DNA"/>
</dbReference>
<keyword evidence="3 4" id="KW-0472">Membrane</keyword>
<evidence type="ECO:0000256" key="4">
    <source>
        <dbReference type="RuleBase" id="RU367022"/>
    </source>
</evidence>
<proteinExistence type="inferred from homology"/>
<keyword evidence="1 4" id="KW-0812">Transmembrane</keyword>
<name>A0AAN6W5F7_9PEZI</name>
<dbReference type="GO" id="GO:0016020">
    <property type="term" value="C:membrane"/>
    <property type="evidence" value="ECO:0007669"/>
    <property type="project" value="UniProtKB-SubCell"/>
</dbReference>
<keyword evidence="2 4" id="KW-1133">Transmembrane helix</keyword>
<evidence type="ECO:0000256" key="3">
    <source>
        <dbReference type="ARBA" id="ARBA00023136"/>
    </source>
</evidence>
<accession>A0AAN6W5F7</accession>
<gene>
    <name evidence="5" type="ORF">QBC36DRAFT_292340</name>
</gene>
<sequence>MNLQLPPPTFPPILAITNYGDNKPPCSVMNWETTHACFLSRSWQIRSSAMFATTCLGTVLLCFALKFVRRFCGTYDHAIYSRRRRRGVGVLGF</sequence>
<dbReference type="Proteomes" id="UP001302321">
    <property type="component" value="Unassembled WGS sequence"/>
</dbReference>
<evidence type="ECO:0000256" key="2">
    <source>
        <dbReference type="ARBA" id="ARBA00022989"/>
    </source>
</evidence>
<evidence type="ECO:0000313" key="6">
    <source>
        <dbReference type="Proteomes" id="UP001302321"/>
    </source>
</evidence>
<keyword evidence="6" id="KW-1185">Reference proteome</keyword>
<reference evidence="5" key="2">
    <citation type="submission" date="2023-05" db="EMBL/GenBank/DDBJ databases">
        <authorList>
            <consortium name="Lawrence Berkeley National Laboratory"/>
            <person name="Steindorff A."/>
            <person name="Hensen N."/>
            <person name="Bonometti L."/>
            <person name="Westerberg I."/>
            <person name="Brannstrom I.O."/>
            <person name="Guillou S."/>
            <person name="Cros-Aarteil S."/>
            <person name="Calhoun S."/>
            <person name="Haridas S."/>
            <person name="Kuo A."/>
            <person name="Mondo S."/>
            <person name="Pangilinan J."/>
            <person name="Riley R."/>
            <person name="Labutti K."/>
            <person name="Andreopoulos B."/>
            <person name="Lipzen A."/>
            <person name="Chen C."/>
            <person name="Yanf M."/>
            <person name="Daum C."/>
            <person name="Ng V."/>
            <person name="Clum A."/>
            <person name="Ohm R."/>
            <person name="Martin F."/>
            <person name="Silar P."/>
            <person name="Natvig D."/>
            <person name="Lalanne C."/>
            <person name="Gautier V."/>
            <person name="Ament-Velasquez S.L."/>
            <person name="Kruys A."/>
            <person name="Hutchinson M.I."/>
            <person name="Powell A.J."/>
            <person name="Barry K."/>
            <person name="Miller A.N."/>
            <person name="Grigoriev I.V."/>
            <person name="Debuchy R."/>
            <person name="Gladieux P."/>
            <person name="Thoren M.H."/>
            <person name="Johannesson H."/>
        </authorList>
    </citation>
    <scope>NUCLEOTIDE SEQUENCE</scope>
    <source>
        <strain evidence="5">CBS 892.96</strain>
    </source>
</reference>
<reference evidence="5" key="1">
    <citation type="journal article" date="2023" name="Mol. Phylogenet. Evol.">
        <title>Genome-scale phylogeny and comparative genomics of the fungal order Sordariales.</title>
        <authorList>
            <person name="Hensen N."/>
            <person name="Bonometti L."/>
            <person name="Westerberg I."/>
            <person name="Brannstrom I.O."/>
            <person name="Guillou S."/>
            <person name="Cros-Aarteil S."/>
            <person name="Calhoun S."/>
            <person name="Haridas S."/>
            <person name="Kuo A."/>
            <person name="Mondo S."/>
            <person name="Pangilinan J."/>
            <person name="Riley R."/>
            <person name="LaButti K."/>
            <person name="Andreopoulos B."/>
            <person name="Lipzen A."/>
            <person name="Chen C."/>
            <person name="Yan M."/>
            <person name="Daum C."/>
            <person name="Ng V."/>
            <person name="Clum A."/>
            <person name="Steindorff A."/>
            <person name="Ohm R.A."/>
            <person name="Martin F."/>
            <person name="Silar P."/>
            <person name="Natvig D.O."/>
            <person name="Lalanne C."/>
            <person name="Gautier V."/>
            <person name="Ament-Velasquez S.L."/>
            <person name="Kruys A."/>
            <person name="Hutchinson M.I."/>
            <person name="Powell A.J."/>
            <person name="Barry K."/>
            <person name="Miller A.N."/>
            <person name="Grigoriev I.V."/>
            <person name="Debuchy R."/>
            <person name="Gladieux P."/>
            <person name="Hiltunen Thoren M."/>
            <person name="Johannesson H."/>
        </authorList>
    </citation>
    <scope>NUCLEOTIDE SEQUENCE</scope>
    <source>
        <strain evidence="5">CBS 892.96</strain>
    </source>
</reference>
<keyword evidence="4" id="KW-0186">Copper</keyword>
<keyword evidence="4" id="KW-0813">Transport</keyword>
<evidence type="ECO:0000256" key="1">
    <source>
        <dbReference type="ARBA" id="ARBA00022692"/>
    </source>
</evidence>
<protein>
    <recommendedName>
        <fullName evidence="4">Copper transport protein</fullName>
    </recommendedName>
</protein>
<comment type="similarity">
    <text evidence="4">Belongs to the copper transporter (Ctr) (TC 1.A.56) family. SLC31A subfamily.</text>
</comment>
<organism evidence="5 6">
    <name type="scientific">Triangularia setosa</name>
    <dbReference type="NCBI Taxonomy" id="2587417"/>
    <lineage>
        <taxon>Eukaryota</taxon>
        <taxon>Fungi</taxon>
        <taxon>Dikarya</taxon>
        <taxon>Ascomycota</taxon>
        <taxon>Pezizomycotina</taxon>
        <taxon>Sordariomycetes</taxon>
        <taxon>Sordariomycetidae</taxon>
        <taxon>Sordariales</taxon>
        <taxon>Podosporaceae</taxon>
        <taxon>Triangularia</taxon>
    </lineage>
</organism>
<dbReference type="Pfam" id="PF04145">
    <property type="entry name" value="Ctr"/>
    <property type="match status" value="1"/>
</dbReference>
<dbReference type="GO" id="GO:0005375">
    <property type="term" value="F:copper ion transmembrane transporter activity"/>
    <property type="evidence" value="ECO:0007669"/>
    <property type="project" value="UniProtKB-UniRule"/>
</dbReference>
<comment type="subcellular location">
    <subcellularLocation>
        <location evidence="4">Membrane</location>
        <topology evidence="4">Multi-pass membrane protein</topology>
    </subcellularLocation>
</comment>
<feature type="transmembrane region" description="Helical" evidence="4">
    <location>
        <begin position="49"/>
        <end position="68"/>
    </location>
</feature>
<comment type="caution">
    <text evidence="5">The sequence shown here is derived from an EMBL/GenBank/DDBJ whole genome shotgun (WGS) entry which is preliminary data.</text>
</comment>
<dbReference type="AlphaFoldDB" id="A0AAN6W5F7"/>
<dbReference type="InterPro" id="IPR007274">
    <property type="entry name" value="Cop_transporter"/>
</dbReference>
<keyword evidence="4" id="KW-0406">Ion transport</keyword>
<keyword evidence="4" id="KW-0187">Copper transport</keyword>